<feature type="region of interest" description="Disordered" evidence="2">
    <location>
        <begin position="609"/>
        <end position="631"/>
    </location>
</feature>
<feature type="compositionally biased region" description="Polar residues" evidence="2">
    <location>
        <begin position="617"/>
        <end position="628"/>
    </location>
</feature>
<dbReference type="InterPro" id="IPR036890">
    <property type="entry name" value="HATPase_C_sf"/>
</dbReference>
<dbReference type="Gene3D" id="3.30.565.10">
    <property type="entry name" value="Histidine kinase-like ATPase, C-terminal domain"/>
    <property type="match status" value="1"/>
</dbReference>
<organism evidence="3 4">
    <name type="scientific">Blattamonas nauphoetae</name>
    <dbReference type="NCBI Taxonomy" id="2049346"/>
    <lineage>
        <taxon>Eukaryota</taxon>
        <taxon>Metamonada</taxon>
        <taxon>Preaxostyla</taxon>
        <taxon>Oxymonadida</taxon>
        <taxon>Blattamonas</taxon>
    </lineage>
</organism>
<protein>
    <submittedName>
        <fullName evidence="3">DNA mismatch repair protein PMS1</fullName>
    </submittedName>
</protein>
<dbReference type="InterPro" id="IPR002099">
    <property type="entry name" value="MutL/Mlh/PMS"/>
</dbReference>
<dbReference type="InterPro" id="IPR038973">
    <property type="entry name" value="MutL/Mlh/Pms-like"/>
</dbReference>
<dbReference type="Proteomes" id="UP001281761">
    <property type="component" value="Unassembled WGS sequence"/>
</dbReference>
<feature type="region of interest" description="Disordered" evidence="2">
    <location>
        <begin position="372"/>
        <end position="391"/>
    </location>
</feature>
<dbReference type="PROSITE" id="PS00058">
    <property type="entry name" value="DNA_MISMATCH_REPAIR_1"/>
    <property type="match status" value="1"/>
</dbReference>
<comment type="similarity">
    <text evidence="1">Belongs to the DNA mismatch repair MutL/HexB family.</text>
</comment>
<evidence type="ECO:0000256" key="1">
    <source>
        <dbReference type="ARBA" id="ARBA00006082"/>
    </source>
</evidence>
<evidence type="ECO:0000313" key="3">
    <source>
        <dbReference type="EMBL" id="KAK2944434.1"/>
    </source>
</evidence>
<feature type="region of interest" description="Disordered" evidence="2">
    <location>
        <begin position="406"/>
        <end position="537"/>
    </location>
</feature>
<gene>
    <name evidence="3" type="ORF">BLNAU_20638</name>
</gene>
<name>A0ABQ9WY40_9EUKA</name>
<dbReference type="CDD" id="cd16926">
    <property type="entry name" value="HATPase_MutL-MLH-PMS-like"/>
    <property type="match status" value="1"/>
</dbReference>
<proteinExistence type="inferred from homology"/>
<feature type="compositionally biased region" description="Polar residues" evidence="2">
    <location>
        <begin position="450"/>
        <end position="461"/>
    </location>
</feature>
<dbReference type="EMBL" id="JARBJD010000299">
    <property type="protein sequence ID" value="KAK2944434.1"/>
    <property type="molecule type" value="Genomic_DNA"/>
</dbReference>
<feature type="compositionally biased region" description="Low complexity" evidence="2">
    <location>
        <begin position="378"/>
        <end position="390"/>
    </location>
</feature>
<accession>A0ABQ9WY40</accession>
<comment type="caution">
    <text evidence="3">The sequence shown here is derived from an EMBL/GenBank/DDBJ whole genome shotgun (WGS) entry which is preliminary data.</text>
</comment>
<dbReference type="PANTHER" id="PTHR10073">
    <property type="entry name" value="DNA MISMATCH REPAIR PROTEIN MLH, PMS, MUTL"/>
    <property type="match status" value="1"/>
</dbReference>
<keyword evidence="4" id="KW-1185">Reference proteome</keyword>
<sequence length="727" mass="78901">MSNRILPLSTSTSRQLCSGQIISSPVSIVKELVENAIDSNATSIDISVSQDCMQSIRVKDNGTGISTEDFNVICQRYTTSKIRTYTDLFTSTTHGFRGEALSSICEIGNVTISSRKATSDDDDTSPSIGYSVHYNHDGSAKEHPTPCAISFGTTIEVTDIFADFPVRKKVLFPTRAAELASQIQQLFTHYSLVHVGIRFVLSISPSILLQKPSSASLEDAASILFGFPTAQHLHPLAVSIPSFCLSPRSSPSLAPSLQEHTRHALPRPEPSEGQLATVSERLRQLGPARFPARGAKIPSCLCARDTAILTLQLSASHSIPPFSPLLPLSLSPLLPLTLLSFVSVNVSPGKETVIIADEDKVIKTLLSSLSPLFPPSTPHSDTPTPRSTSTENISFDLFLSPSHLHFVSKDDDDDEENGPSPLFSPRSSSSQSFGDTLTSPRRSPPLSSSGNPHSCRSQESSVGGRGSAGSFVSLPKMKQPTLQLARDDSDDEQDDVPVTKIKRELTRDDSESESEDGKTVRSTDAAKEKDEARPRPRIGWLKHAKTVDGSRIGPDSFRAAMKQWLRNARDEKEEAPCSSVPFRIVGMAASSSLRLPILSFATPNTLPASPFDLPLDQPTQPSLAQHATQQQPSQSESLLLFVFNPFRAREFARDEGRMENAQPLDAVFEGERGDTPNERKGNAKVTADEAFVLLQNLIGTGQDLSSLHCRHGNPVVSPIHLLKQFAS</sequence>
<evidence type="ECO:0000256" key="2">
    <source>
        <dbReference type="SAM" id="MobiDB-lite"/>
    </source>
</evidence>
<evidence type="ECO:0000313" key="4">
    <source>
        <dbReference type="Proteomes" id="UP001281761"/>
    </source>
</evidence>
<dbReference type="SUPFAM" id="SSF55874">
    <property type="entry name" value="ATPase domain of HSP90 chaperone/DNA topoisomerase II/histidine kinase"/>
    <property type="match status" value="1"/>
</dbReference>
<dbReference type="PANTHER" id="PTHR10073:SF52">
    <property type="entry name" value="MISMATCH REPAIR ENDONUCLEASE PMS2"/>
    <property type="match status" value="1"/>
</dbReference>
<reference evidence="3 4" key="1">
    <citation type="journal article" date="2022" name="bioRxiv">
        <title>Genomics of Preaxostyla Flagellates Illuminates Evolutionary Transitions and the Path Towards Mitochondrial Loss.</title>
        <authorList>
            <person name="Novak L.V.F."/>
            <person name="Treitli S.C."/>
            <person name="Pyrih J."/>
            <person name="Halakuc P."/>
            <person name="Pipaliya S.V."/>
            <person name="Vacek V."/>
            <person name="Brzon O."/>
            <person name="Soukal P."/>
            <person name="Eme L."/>
            <person name="Dacks J.B."/>
            <person name="Karnkowska A."/>
            <person name="Elias M."/>
            <person name="Hampl V."/>
        </authorList>
    </citation>
    <scope>NUCLEOTIDE SEQUENCE [LARGE SCALE GENOMIC DNA]</scope>
    <source>
        <strain evidence="3">NAU3</strain>
        <tissue evidence="3">Gut</tissue>
    </source>
</reference>
<dbReference type="InterPro" id="IPR014762">
    <property type="entry name" value="DNA_mismatch_repair_CS"/>
</dbReference>
<dbReference type="Pfam" id="PF13589">
    <property type="entry name" value="HATPase_c_3"/>
    <property type="match status" value="1"/>
</dbReference>
<feature type="compositionally biased region" description="Basic and acidic residues" evidence="2">
    <location>
        <begin position="501"/>
        <end position="534"/>
    </location>
</feature>
<dbReference type="NCBIfam" id="TIGR00585">
    <property type="entry name" value="mutl"/>
    <property type="match status" value="1"/>
</dbReference>
<feature type="compositionally biased region" description="Low complexity" evidence="2">
    <location>
        <begin position="419"/>
        <end position="449"/>
    </location>
</feature>